<dbReference type="Proteomes" id="UP000190857">
    <property type="component" value="Unassembled WGS sequence"/>
</dbReference>
<feature type="active site" description="Proton donor" evidence="4">
    <location>
        <position position="198"/>
    </location>
</feature>
<dbReference type="GO" id="GO:0004553">
    <property type="term" value="F:hydrolase activity, hydrolyzing O-glycosyl compounds"/>
    <property type="evidence" value="ECO:0007669"/>
    <property type="project" value="InterPro"/>
</dbReference>
<keyword evidence="10" id="KW-1185">Reference proteome</keyword>
<feature type="site" description="Important for catalytic activity, responsible for pKa modulation of the active site Glu and correct orientation of both the proton donor and substrate" evidence="5">
    <location>
        <position position="125"/>
    </location>
</feature>
<evidence type="ECO:0000256" key="6">
    <source>
        <dbReference type="RuleBase" id="RU361187"/>
    </source>
</evidence>
<protein>
    <submittedName>
        <fullName evidence="9">Alpha-N-arabinofuranosidase</fullName>
    </submittedName>
</protein>
<dbReference type="CDD" id="cd18617">
    <property type="entry name" value="GH43_XynB-like"/>
    <property type="match status" value="1"/>
</dbReference>
<dbReference type="AlphaFoldDB" id="A0A1T5JS55"/>
<dbReference type="RefSeq" id="WP_143785368.1">
    <property type="nucleotide sequence ID" value="NZ_FUZP01000001.1"/>
</dbReference>
<dbReference type="SUPFAM" id="SSF75005">
    <property type="entry name" value="Arabinanase/levansucrase/invertase"/>
    <property type="match status" value="1"/>
</dbReference>
<comment type="similarity">
    <text evidence="1 6">Belongs to the glycosyl hydrolase 43 family.</text>
</comment>
<dbReference type="Gene3D" id="2.115.10.20">
    <property type="entry name" value="Glycosyl hydrolase domain, family 43"/>
    <property type="match status" value="1"/>
</dbReference>
<evidence type="ECO:0000256" key="7">
    <source>
        <dbReference type="SAM" id="MobiDB-lite"/>
    </source>
</evidence>
<dbReference type="STRING" id="123320.SAMN06309945_1813"/>
<evidence type="ECO:0000256" key="2">
    <source>
        <dbReference type="ARBA" id="ARBA00022801"/>
    </source>
</evidence>
<dbReference type="GO" id="GO:0005975">
    <property type="term" value="P:carbohydrate metabolic process"/>
    <property type="evidence" value="ECO:0007669"/>
    <property type="project" value="InterPro"/>
</dbReference>
<dbReference type="Pfam" id="PF04616">
    <property type="entry name" value="Glyco_hydro_43"/>
    <property type="match status" value="1"/>
</dbReference>
<name>A0A1T5JS55_9MICO</name>
<dbReference type="InterPro" id="IPR041542">
    <property type="entry name" value="GH43_C2"/>
</dbReference>
<evidence type="ECO:0000259" key="8">
    <source>
        <dbReference type="Pfam" id="PF17851"/>
    </source>
</evidence>
<feature type="region of interest" description="Disordered" evidence="7">
    <location>
        <begin position="503"/>
        <end position="526"/>
    </location>
</feature>
<evidence type="ECO:0000256" key="4">
    <source>
        <dbReference type="PIRSR" id="PIRSR606710-1"/>
    </source>
</evidence>
<dbReference type="PANTHER" id="PTHR42812">
    <property type="entry name" value="BETA-XYLOSIDASE"/>
    <property type="match status" value="1"/>
</dbReference>
<accession>A0A1T5JS55</accession>
<evidence type="ECO:0000313" key="9">
    <source>
        <dbReference type="EMBL" id="SKC54193.1"/>
    </source>
</evidence>
<dbReference type="Pfam" id="PF17851">
    <property type="entry name" value="GH43_C2"/>
    <property type="match status" value="1"/>
</dbReference>
<dbReference type="InterPro" id="IPR023296">
    <property type="entry name" value="Glyco_hydro_beta-prop_sf"/>
</dbReference>
<gene>
    <name evidence="9" type="ORF">SAMN06309945_1813</name>
</gene>
<evidence type="ECO:0000256" key="3">
    <source>
        <dbReference type="ARBA" id="ARBA00023295"/>
    </source>
</evidence>
<dbReference type="EMBL" id="FUZP01000001">
    <property type="protein sequence ID" value="SKC54193.1"/>
    <property type="molecule type" value="Genomic_DNA"/>
</dbReference>
<evidence type="ECO:0000313" key="10">
    <source>
        <dbReference type="Proteomes" id="UP000190857"/>
    </source>
</evidence>
<evidence type="ECO:0000256" key="1">
    <source>
        <dbReference type="ARBA" id="ARBA00009865"/>
    </source>
</evidence>
<proteinExistence type="inferred from homology"/>
<evidence type="ECO:0000256" key="5">
    <source>
        <dbReference type="PIRSR" id="PIRSR606710-2"/>
    </source>
</evidence>
<dbReference type="OrthoDB" id="9801455at2"/>
<dbReference type="InterPro" id="IPR006710">
    <property type="entry name" value="Glyco_hydro_43"/>
</dbReference>
<keyword evidence="2 6" id="KW-0378">Hydrolase</keyword>
<feature type="active site" description="Proton acceptor" evidence="4">
    <location>
        <position position="15"/>
    </location>
</feature>
<keyword evidence="3 6" id="KW-0326">Glycosidase</keyword>
<dbReference type="InterPro" id="IPR013320">
    <property type="entry name" value="ConA-like_dom_sf"/>
</dbReference>
<dbReference type="PANTHER" id="PTHR42812:SF12">
    <property type="entry name" value="BETA-XYLOSIDASE-RELATED"/>
    <property type="match status" value="1"/>
</dbReference>
<feature type="domain" description="Beta-xylosidase C-terminal Concanavalin A-like" evidence="8">
    <location>
        <begin position="352"/>
        <end position="434"/>
    </location>
</feature>
<organism evidence="9 10">
    <name type="scientific">Okibacterium fritillariae</name>
    <dbReference type="NCBI Taxonomy" id="123320"/>
    <lineage>
        <taxon>Bacteria</taxon>
        <taxon>Bacillati</taxon>
        <taxon>Actinomycetota</taxon>
        <taxon>Actinomycetes</taxon>
        <taxon>Micrococcales</taxon>
        <taxon>Microbacteriaceae</taxon>
        <taxon>Okibacterium</taxon>
    </lineage>
</organism>
<dbReference type="Gene3D" id="2.60.120.200">
    <property type="match status" value="1"/>
</dbReference>
<reference evidence="9 10" key="1">
    <citation type="submission" date="2017-02" db="EMBL/GenBank/DDBJ databases">
        <authorList>
            <person name="Peterson S.W."/>
        </authorList>
    </citation>
    <scope>NUCLEOTIDE SEQUENCE [LARGE SCALE GENOMIC DNA]</scope>
    <source>
        <strain evidence="9 10">VKM Ac-2059</strain>
    </source>
</reference>
<dbReference type="SUPFAM" id="SSF49899">
    <property type="entry name" value="Concanavalin A-like lectins/glucanases"/>
    <property type="match status" value="1"/>
</dbReference>
<dbReference type="InterPro" id="IPR051795">
    <property type="entry name" value="Glycosyl_Hydrlase_43"/>
</dbReference>
<sequence length="590" mass="63169">MTAFTNPVLPGCHPDPSICRVGEDYYLVTSTFEYWPGLPIFHSRDLVTWRQIGHAVDRPDQVDLSTVPSSGGLFAATIRHHDGLFFVACTVVHGQGRRGNFVLTASDPAGPWSDPFWLDDAPGIDPSLFFDDDGRAWMTGTRLADPGLWPGQTDVWLRQMRIEWQPDPAPTPAVRSIDLVGEEYLLWRGALHGAIWAEGPHLYRKDGRYYLVAAEGGTGYEHAVSVAAADAVTGPYLGNPANPGLTHRHLGRESSITGVGHADLVEHTDGTWWAVVLGSRPVGETGAEPLGRETFLVSVGWQNGWPVFAPGTGRVTESIDGPLLPGNAVDVRIGVPAGSHDDGAGGGLRHDAWSLVRTTREPRVEFFADDPRRFDLHPRPVSLSDVGAPTFVGRRQQHHRAVFRASLTLWRDTRVRAGLAVRQSESDWIALSLRPLAARRPSPASASASGQDRVFQAELHTCIAGVVSVVHAVALSAPPGEADAVCGVVVSLDDDRCTFSLELGPNTTTSDSGASRPIDRSDGGRASGVVTVGDVNGGFLTSPHAGGFLGVWLGAFAVSAHTSGDHAPAPVRVTRVSYEPGAEHRAPDRA</sequence>